<evidence type="ECO:0000256" key="5">
    <source>
        <dbReference type="ARBA" id="ARBA00023155"/>
    </source>
</evidence>
<feature type="compositionally biased region" description="Acidic residues" evidence="11">
    <location>
        <begin position="102"/>
        <end position="112"/>
    </location>
</feature>
<organism evidence="13 14">
    <name type="scientific">Desmophyllum pertusum</name>
    <dbReference type="NCBI Taxonomy" id="174260"/>
    <lineage>
        <taxon>Eukaryota</taxon>
        <taxon>Metazoa</taxon>
        <taxon>Cnidaria</taxon>
        <taxon>Anthozoa</taxon>
        <taxon>Hexacorallia</taxon>
        <taxon>Scleractinia</taxon>
        <taxon>Caryophylliina</taxon>
        <taxon>Caryophylliidae</taxon>
        <taxon>Desmophyllum</taxon>
    </lineage>
</organism>
<name>A0A9X0CPS0_9CNID</name>
<evidence type="ECO:0000256" key="7">
    <source>
        <dbReference type="ARBA" id="ARBA00023163"/>
    </source>
</evidence>
<keyword evidence="4 9" id="KW-0238">DNA-binding</keyword>
<protein>
    <submittedName>
        <fullName evidence="13">Homeobox protein MOX-2</fullName>
    </submittedName>
</protein>
<dbReference type="GO" id="GO:0045944">
    <property type="term" value="P:positive regulation of transcription by RNA polymerase II"/>
    <property type="evidence" value="ECO:0007669"/>
    <property type="project" value="InterPro"/>
</dbReference>
<evidence type="ECO:0000313" key="14">
    <source>
        <dbReference type="Proteomes" id="UP001163046"/>
    </source>
</evidence>
<dbReference type="PANTHER" id="PTHR24328:SF7">
    <property type="entry name" value="BUTTONLESS"/>
    <property type="match status" value="1"/>
</dbReference>
<evidence type="ECO:0000256" key="1">
    <source>
        <dbReference type="ARBA" id="ARBA00004123"/>
    </source>
</evidence>
<evidence type="ECO:0000256" key="6">
    <source>
        <dbReference type="ARBA" id="ARBA00023159"/>
    </source>
</evidence>
<dbReference type="PROSITE" id="PS50071">
    <property type="entry name" value="HOMEOBOX_2"/>
    <property type="match status" value="1"/>
</dbReference>
<dbReference type="SUPFAM" id="SSF46689">
    <property type="entry name" value="Homeodomain-like"/>
    <property type="match status" value="1"/>
</dbReference>
<reference evidence="13" key="1">
    <citation type="submission" date="2023-01" db="EMBL/GenBank/DDBJ databases">
        <title>Genome assembly of the deep-sea coral Lophelia pertusa.</title>
        <authorList>
            <person name="Herrera S."/>
            <person name="Cordes E."/>
        </authorList>
    </citation>
    <scope>NUCLEOTIDE SEQUENCE</scope>
    <source>
        <strain evidence="13">USNM1676648</strain>
        <tissue evidence="13">Polyp</tissue>
    </source>
</reference>
<dbReference type="CDD" id="cd00086">
    <property type="entry name" value="homeodomain"/>
    <property type="match status" value="1"/>
</dbReference>
<dbReference type="Proteomes" id="UP001163046">
    <property type="component" value="Unassembled WGS sequence"/>
</dbReference>
<evidence type="ECO:0000259" key="12">
    <source>
        <dbReference type="PROSITE" id="PS50071"/>
    </source>
</evidence>
<dbReference type="GO" id="GO:0005634">
    <property type="term" value="C:nucleus"/>
    <property type="evidence" value="ECO:0007669"/>
    <property type="project" value="UniProtKB-SubCell"/>
</dbReference>
<dbReference type="PRINTS" id="PR00024">
    <property type="entry name" value="HOMEOBOX"/>
</dbReference>
<proteinExistence type="predicted"/>
<dbReference type="GO" id="GO:0000978">
    <property type="term" value="F:RNA polymerase II cis-regulatory region sequence-specific DNA binding"/>
    <property type="evidence" value="ECO:0007669"/>
    <property type="project" value="TreeGrafter"/>
</dbReference>
<comment type="subcellular location">
    <subcellularLocation>
        <location evidence="1 9 10">Nucleus</location>
    </subcellularLocation>
</comment>
<feature type="DNA-binding region" description="Homeobox" evidence="9">
    <location>
        <begin position="130"/>
        <end position="189"/>
    </location>
</feature>
<dbReference type="InterPro" id="IPR017970">
    <property type="entry name" value="Homeobox_CS"/>
</dbReference>
<dbReference type="PANTHER" id="PTHR24328">
    <property type="entry name" value="HOMEOBOX PROTEIN MOX"/>
    <property type="match status" value="1"/>
</dbReference>
<keyword evidence="5 9" id="KW-0371">Homeobox</keyword>
<dbReference type="Pfam" id="PF00046">
    <property type="entry name" value="Homeodomain"/>
    <property type="match status" value="1"/>
</dbReference>
<evidence type="ECO:0000256" key="3">
    <source>
        <dbReference type="ARBA" id="ARBA00023015"/>
    </source>
</evidence>
<comment type="caution">
    <text evidence="13">The sequence shown here is derived from an EMBL/GenBank/DDBJ whole genome shotgun (WGS) entry which is preliminary data.</text>
</comment>
<feature type="region of interest" description="Disordered" evidence="11">
    <location>
        <begin position="102"/>
        <end position="138"/>
    </location>
</feature>
<keyword evidence="8 9" id="KW-0539">Nucleus</keyword>
<keyword evidence="6" id="KW-0010">Activator</keyword>
<dbReference type="AlphaFoldDB" id="A0A9X0CPS0"/>
<dbReference type="PROSITE" id="PS00027">
    <property type="entry name" value="HOMEOBOX_1"/>
    <property type="match status" value="1"/>
</dbReference>
<gene>
    <name evidence="13" type="primary">MEOX2_2</name>
    <name evidence="13" type="ORF">OS493_036764</name>
</gene>
<dbReference type="InterPro" id="IPR001356">
    <property type="entry name" value="HD"/>
</dbReference>
<keyword evidence="2" id="KW-0217">Developmental protein</keyword>
<dbReference type="InterPro" id="IPR020479">
    <property type="entry name" value="HD_metazoa"/>
</dbReference>
<evidence type="ECO:0000256" key="2">
    <source>
        <dbReference type="ARBA" id="ARBA00022473"/>
    </source>
</evidence>
<evidence type="ECO:0000256" key="8">
    <source>
        <dbReference type="ARBA" id="ARBA00023242"/>
    </source>
</evidence>
<accession>A0A9X0CPS0</accession>
<dbReference type="InterPro" id="IPR042634">
    <property type="entry name" value="MOX-1/MOX-2"/>
</dbReference>
<dbReference type="Gene3D" id="1.10.10.60">
    <property type="entry name" value="Homeodomain-like"/>
    <property type="match status" value="1"/>
</dbReference>
<dbReference type="OrthoDB" id="6159439at2759"/>
<keyword evidence="7" id="KW-0804">Transcription</keyword>
<dbReference type="SMART" id="SM00389">
    <property type="entry name" value="HOX"/>
    <property type="match status" value="1"/>
</dbReference>
<evidence type="ECO:0000256" key="9">
    <source>
        <dbReference type="PROSITE-ProRule" id="PRU00108"/>
    </source>
</evidence>
<keyword evidence="14" id="KW-1185">Reference proteome</keyword>
<feature type="domain" description="Homeobox" evidence="12">
    <location>
        <begin position="128"/>
        <end position="188"/>
    </location>
</feature>
<evidence type="ECO:0000256" key="11">
    <source>
        <dbReference type="SAM" id="MobiDB-lite"/>
    </source>
</evidence>
<dbReference type="GO" id="GO:0000981">
    <property type="term" value="F:DNA-binding transcription factor activity, RNA polymerase II-specific"/>
    <property type="evidence" value="ECO:0007669"/>
    <property type="project" value="InterPro"/>
</dbReference>
<feature type="compositionally biased region" description="Basic and acidic residues" evidence="11">
    <location>
        <begin position="118"/>
        <end position="136"/>
    </location>
</feature>
<dbReference type="EMBL" id="MU826889">
    <property type="protein sequence ID" value="KAJ7369733.1"/>
    <property type="molecule type" value="Genomic_DNA"/>
</dbReference>
<evidence type="ECO:0000256" key="4">
    <source>
        <dbReference type="ARBA" id="ARBA00023125"/>
    </source>
</evidence>
<evidence type="ECO:0000313" key="13">
    <source>
        <dbReference type="EMBL" id="KAJ7369733.1"/>
    </source>
</evidence>
<sequence>MYPRTYEFVQPSSYSYAPQNFPGALHYPYGYSQPRFTNYSTPLQSQVQSGLHCPPPPLSHLTEQLSGHHCSQTEDRPSCMLQEAWRPNLSCLRNDREQCDQENDAESLEDSVTDSPSSEEKTGSSTDSKKRKERTAFSKHQLQELENEFLRNNYLTRLRRYEIAVSLDLTERQIKVWFQNRRMKWKRIKGKPLQKKSSYSVETTEKATST</sequence>
<evidence type="ECO:0000256" key="10">
    <source>
        <dbReference type="RuleBase" id="RU000682"/>
    </source>
</evidence>
<dbReference type="InterPro" id="IPR009057">
    <property type="entry name" value="Homeodomain-like_sf"/>
</dbReference>
<keyword evidence="3" id="KW-0805">Transcription regulation</keyword>